<dbReference type="Proteomes" id="UP000013827">
    <property type="component" value="Unassembled WGS sequence"/>
</dbReference>
<organism evidence="7 8">
    <name type="scientific">Emiliania huxleyi (strain CCMP1516)</name>
    <dbReference type="NCBI Taxonomy" id="280463"/>
    <lineage>
        <taxon>Eukaryota</taxon>
        <taxon>Haptista</taxon>
        <taxon>Haptophyta</taxon>
        <taxon>Prymnesiophyceae</taxon>
        <taxon>Isochrysidales</taxon>
        <taxon>Noelaerhabdaceae</taxon>
        <taxon>Emiliania</taxon>
    </lineage>
</organism>
<dbReference type="Pfam" id="PF00069">
    <property type="entry name" value="Pkinase"/>
    <property type="match status" value="1"/>
</dbReference>
<evidence type="ECO:0000259" key="6">
    <source>
        <dbReference type="PROSITE" id="PS50011"/>
    </source>
</evidence>
<dbReference type="RefSeq" id="XP_005782233.1">
    <property type="nucleotide sequence ID" value="XM_005782176.1"/>
</dbReference>
<keyword evidence="3" id="KW-0547">Nucleotide-binding</keyword>
<dbReference type="GeneID" id="17275078"/>
<dbReference type="GO" id="GO:0005524">
    <property type="term" value="F:ATP binding"/>
    <property type="evidence" value="ECO:0007669"/>
    <property type="project" value="UniProtKB-KW"/>
</dbReference>
<keyword evidence="1" id="KW-0723">Serine/threonine-protein kinase</keyword>
<feature type="domain" description="Protein kinase" evidence="6">
    <location>
        <begin position="1"/>
        <end position="285"/>
    </location>
</feature>
<dbReference type="AlphaFoldDB" id="A0A0D3K219"/>
<sequence>MPLLARRYRFMHAISETDLSQVICATDTYCECERAADGRRQPLVAIKVLNAKHWILGAQEYTRMRLLRKRQDAEGVHVPIAGATSCFEVGCHFCILQPLLATLDHEAARCRLCGPPGGGGEVDLGNRVRLIDFSNAMTPAESKAYYDTFDVQTLGYRAQEVIFGAPFGFGIDMWSLGVTLCELFAGRYLLQAASRGGLAVQVAQLLGRPPQGLFDGAKYHAELHHLVAHQPPPLPPTQLRARLTERLGAPRSSQAQLFLDLVTGMLQYDPRRRLTPSEALCHPFLAPFFPWRATMPREVVAAADEKVFVEMRGPALDVQPEEPPLKKRLVGGRPLDAVTQIA</sequence>
<evidence type="ECO:0000256" key="5">
    <source>
        <dbReference type="ARBA" id="ARBA00022840"/>
    </source>
</evidence>
<dbReference type="PROSITE" id="PS50011">
    <property type="entry name" value="PROTEIN_KINASE_DOM"/>
    <property type="match status" value="1"/>
</dbReference>
<dbReference type="eggNOG" id="KOG0667">
    <property type="taxonomic scope" value="Eukaryota"/>
</dbReference>
<evidence type="ECO:0000256" key="2">
    <source>
        <dbReference type="ARBA" id="ARBA00022679"/>
    </source>
</evidence>
<dbReference type="InterPro" id="IPR050494">
    <property type="entry name" value="Ser_Thr_dual-spec_kinase"/>
</dbReference>
<accession>A0A0D3K219</accession>
<dbReference type="SMART" id="SM00220">
    <property type="entry name" value="S_TKc"/>
    <property type="match status" value="1"/>
</dbReference>
<dbReference type="PANTHER" id="PTHR24058">
    <property type="entry name" value="DUAL SPECIFICITY PROTEIN KINASE"/>
    <property type="match status" value="1"/>
</dbReference>
<evidence type="ECO:0000313" key="7">
    <source>
        <dbReference type="EnsemblProtists" id="EOD29804"/>
    </source>
</evidence>
<dbReference type="InterPro" id="IPR011009">
    <property type="entry name" value="Kinase-like_dom_sf"/>
</dbReference>
<protein>
    <recommendedName>
        <fullName evidence="6">Protein kinase domain-containing protein</fullName>
    </recommendedName>
</protein>
<dbReference type="PaxDb" id="2903-EOD29804"/>
<dbReference type="STRING" id="2903.R1F965"/>
<reference evidence="8" key="1">
    <citation type="journal article" date="2013" name="Nature">
        <title>Pan genome of the phytoplankton Emiliania underpins its global distribution.</title>
        <authorList>
            <person name="Read B.A."/>
            <person name="Kegel J."/>
            <person name="Klute M.J."/>
            <person name="Kuo A."/>
            <person name="Lefebvre S.C."/>
            <person name="Maumus F."/>
            <person name="Mayer C."/>
            <person name="Miller J."/>
            <person name="Monier A."/>
            <person name="Salamov A."/>
            <person name="Young J."/>
            <person name="Aguilar M."/>
            <person name="Claverie J.M."/>
            <person name="Frickenhaus S."/>
            <person name="Gonzalez K."/>
            <person name="Herman E.K."/>
            <person name="Lin Y.C."/>
            <person name="Napier J."/>
            <person name="Ogata H."/>
            <person name="Sarno A.F."/>
            <person name="Shmutz J."/>
            <person name="Schroeder D."/>
            <person name="de Vargas C."/>
            <person name="Verret F."/>
            <person name="von Dassow P."/>
            <person name="Valentin K."/>
            <person name="Van de Peer Y."/>
            <person name="Wheeler G."/>
            <person name="Dacks J.B."/>
            <person name="Delwiche C.F."/>
            <person name="Dyhrman S.T."/>
            <person name="Glockner G."/>
            <person name="John U."/>
            <person name="Richards T."/>
            <person name="Worden A.Z."/>
            <person name="Zhang X."/>
            <person name="Grigoriev I.V."/>
            <person name="Allen A.E."/>
            <person name="Bidle K."/>
            <person name="Borodovsky M."/>
            <person name="Bowler C."/>
            <person name="Brownlee C."/>
            <person name="Cock J.M."/>
            <person name="Elias M."/>
            <person name="Gladyshev V.N."/>
            <person name="Groth M."/>
            <person name="Guda C."/>
            <person name="Hadaegh A."/>
            <person name="Iglesias-Rodriguez M.D."/>
            <person name="Jenkins J."/>
            <person name="Jones B.M."/>
            <person name="Lawson T."/>
            <person name="Leese F."/>
            <person name="Lindquist E."/>
            <person name="Lobanov A."/>
            <person name="Lomsadze A."/>
            <person name="Malik S.B."/>
            <person name="Marsh M.E."/>
            <person name="Mackinder L."/>
            <person name="Mock T."/>
            <person name="Mueller-Roeber B."/>
            <person name="Pagarete A."/>
            <person name="Parker M."/>
            <person name="Probert I."/>
            <person name="Quesneville H."/>
            <person name="Raines C."/>
            <person name="Rensing S.A."/>
            <person name="Riano-Pachon D.M."/>
            <person name="Richier S."/>
            <person name="Rokitta S."/>
            <person name="Shiraiwa Y."/>
            <person name="Soanes D.M."/>
            <person name="van der Giezen M."/>
            <person name="Wahlund T.M."/>
            <person name="Williams B."/>
            <person name="Wilson W."/>
            <person name="Wolfe G."/>
            <person name="Wurch L.L."/>
        </authorList>
    </citation>
    <scope>NUCLEOTIDE SEQUENCE</scope>
</reference>
<dbReference type="HOGENOM" id="CLU_812436_0_0_1"/>
<keyword evidence="5" id="KW-0067">ATP-binding</keyword>
<dbReference type="Gene3D" id="1.10.510.10">
    <property type="entry name" value="Transferase(Phosphotransferase) domain 1"/>
    <property type="match status" value="1"/>
</dbReference>
<dbReference type="EnsemblProtists" id="EOD29804">
    <property type="protein sequence ID" value="EOD29804"/>
    <property type="gene ID" value="EMIHUDRAFT_456723"/>
</dbReference>
<evidence type="ECO:0000256" key="1">
    <source>
        <dbReference type="ARBA" id="ARBA00022527"/>
    </source>
</evidence>
<dbReference type="SUPFAM" id="SSF56112">
    <property type="entry name" value="Protein kinase-like (PK-like)"/>
    <property type="match status" value="1"/>
</dbReference>
<dbReference type="GO" id="GO:0004674">
    <property type="term" value="F:protein serine/threonine kinase activity"/>
    <property type="evidence" value="ECO:0007669"/>
    <property type="project" value="UniProtKB-KW"/>
</dbReference>
<evidence type="ECO:0000256" key="3">
    <source>
        <dbReference type="ARBA" id="ARBA00022741"/>
    </source>
</evidence>
<keyword evidence="2" id="KW-0808">Transferase</keyword>
<keyword evidence="4" id="KW-0418">Kinase</keyword>
<name>A0A0D3K219_EMIH1</name>
<dbReference type="PANTHER" id="PTHR24058:SF130">
    <property type="entry name" value="SERINE_THREONINE PROTEIN KINASES-RELATED"/>
    <property type="match status" value="1"/>
</dbReference>
<dbReference type="InterPro" id="IPR000719">
    <property type="entry name" value="Prot_kinase_dom"/>
</dbReference>
<reference evidence="7" key="2">
    <citation type="submission" date="2024-10" db="UniProtKB">
        <authorList>
            <consortium name="EnsemblProtists"/>
        </authorList>
    </citation>
    <scope>IDENTIFICATION</scope>
</reference>
<evidence type="ECO:0000256" key="4">
    <source>
        <dbReference type="ARBA" id="ARBA00022777"/>
    </source>
</evidence>
<dbReference type="KEGG" id="ehx:EMIHUDRAFT_456723"/>
<proteinExistence type="predicted"/>
<keyword evidence="8" id="KW-1185">Reference proteome</keyword>
<evidence type="ECO:0000313" key="8">
    <source>
        <dbReference type="Proteomes" id="UP000013827"/>
    </source>
</evidence>